<reference evidence="1 2" key="1">
    <citation type="submission" date="2018-06" db="EMBL/GenBank/DDBJ databases">
        <authorList>
            <consortium name="Pathogen Informatics"/>
            <person name="Doyle S."/>
        </authorList>
    </citation>
    <scope>NUCLEOTIDE SEQUENCE [LARGE SCALE GENOMIC DNA]</scope>
    <source>
        <strain evidence="1 2">NCTC13296</strain>
    </source>
</reference>
<evidence type="ECO:0000313" key="1">
    <source>
        <dbReference type="EMBL" id="SUE13971.1"/>
    </source>
</evidence>
<keyword evidence="2" id="KW-1185">Reference proteome</keyword>
<accession>A0A379LV87</accession>
<dbReference type="OrthoDB" id="9790035at2"/>
<keyword evidence="1" id="KW-0503">Monooxygenase</keyword>
<dbReference type="PANTHER" id="PTHR43422:SF3">
    <property type="entry name" value="THIAMINE THIAZOLE SYNTHASE"/>
    <property type="match status" value="1"/>
</dbReference>
<dbReference type="RefSeq" id="WP_064064828.1">
    <property type="nucleotide sequence ID" value="NZ_LPZN01000050.1"/>
</dbReference>
<protein>
    <submittedName>
        <fullName evidence="1">Monooxygenase</fullName>
    </submittedName>
</protein>
<dbReference type="SUPFAM" id="SSF51905">
    <property type="entry name" value="FAD/NAD(P)-binding domain"/>
    <property type="match status" value="1"/>
</dbReference>
<organism evidence="1 2">
    <name type="scientific">Rhodococcus gordoniae</name>
    <dbReference type="NCBI Taxonomy" id="223392"/>
    <lineage>
        <taxon>Bacteria</taxon>
        <taxon>Bacillati</taxon>
        <taxon>Actinomycetota</taxon>
        <taxon>Actinomycetes</taxon>
        <taxon>Mycobacteriales</taxon>
        <taxon>Nocardiaceae</taxon>
        <taxon>Rhodococcus</taxon>
    </lineage>
</organism>
<dbReference type="Gene3D" id="3.50.50.60">
    <property type="entry name" value="FAD/NAD(P)-binding domain"/>
    <property type="match status" value="1"/>
</dbReference>
<dbReference type="Proteomes" id="UP000254569">
    <property type="component" value="Unassembled WGS sequence"/>
</dbReference>
<evidence type="ECO:0000313" key="2">
    <source>
        <dbReference type="Proteomes" id="UP000254569"/>
    </source>
</evidence>
<dbReference type="GO" id="GO:0004497">
    <property type="term" value="F:monooxygenase activity"/>
    <property type="evidence" value="ECO:0007669"/>
    <property type="project" value="UniProtKB-KW"/>
</dbReference>
<gene>
    <name evidence="1" type="ORF">NCTC13296_00804</name>
</gene>
<dbReference type="InterPro" id="IPR036188">
    <property type="entry name" value="FAD/NAD-bd_sf"/>
</dbReference>
<name>A0A379LV87_9NOCA</name>
<dbReference type="EMBL" id="UGVI01000001">
    <property type="protein sequence ID" value="SUE13971.1"/>
    <property type="molecule type" value="Genomic_DNA"/>
</dbReference>
<proteinExistence type="predicted"/>
<dbReference type="AlphaFoldDB" id="A0A379LV87"/>
<sequence>MDKIGDHAIVLGASVGGLLAARALADSYRAVTVVERDVLPTGAENRHGVPQGRHGHGLLARGARSMDELFPGILDELIADGAPVIADGDLSEMHFVLGGHRLAPSGRFRDRRATYVPSRPLLEHHVRRRVRAIPNITLLDGHNVGDLTTTPDRRRITGVQVGSREGVRSLTADLVVDAMGRGARTPAGLEKLGYGRPVEEHVVVHVVYRSQLLRLAPGTPMEKMVLIGAVPGRPAGMALFGYEHDTWLFTVAAMAGREPPPRLDGMISAVEAYAPEHVVTALRTAEPLGELAQHKFPSSQWRHYERMHRFPDGLLVFGDAICSFNPVYGQGMTVAAVEAMSLRDCLRRGEDDLSRRFFRAARKPIGAAWQLAVGADLALPEVEGSRSVQTRLGNAYVARVLAAAENDPVVVDRFLRVSSLMDPPSCLFHPALVGRVCAGNLRRHRTTDGAPAAIPNERRKGFLTARR</sequence>
<dbReference type="PANTHER" id="PTHR43422">
    <property type="entry name" value="THIAMINE THIAZOLE SYNTHASE"/>
    <property type="match status" value="1"/>
</dbReference>
<keyword evidence="1" id="KW-0560">Oxidoreductase</keyword>